<comment type="catalytic activity">
    <reaction evidence="6">
        <text>cytidine(1402) in 16S rRNA + S-adenosyl-L-methionine = 2'-O-methylcytidine(1402) in 16S rRNA + S-adenosyl-L-homocysteine + H(+)</text>
        <dbReference type="Rhea" id="RHEA:42924"/>
        <dbReference type="Rhea" id="RHEA-COMP:10285"/>
        <dbReference type="Rhea" id="RHEA-COMP:10286"/>
        <dbReference type="ChEBI" id="CHEBI:15378"/>
        <dbReference type="ChEBI" id="CHEBI:57856"/>
        <dbReference type="ChEBI" id="CHEBI:59789"/>
        <dbReference type="ChEBI" id="CHEBI:74495"/>
        <dbReference type="ChEBI" id="CHEBI:82748"/>
        <dbReference type="EC" id="2.1.1.198"/>
    </reaction>
</comment>
<dbReference type="PANTHER" id="PTHR46111">
    <property type="entry name" value="RIBOSOMAL RNA SMALL SUBUNIT METHYLTRANSFERASE I"/>
    <property type="match status" value="1"/>
</dbReference>
<keyword evidence="1 6" id="KW-0963">Cytoplasm</keyword>
<dbReference type="Gene3D" id="3.30.950.10">
    <property type="entry name" value="Methyltransferase, Cobalt-precorrin-4 Transmethylase, Domain 2"/>
    <property type="match status" value="1"/>
</dbReference>
<proteinExistence type="inferred from homology"/>
<dbReference type="InterPro" id="IPR035996">
    <property type="entry name" value="4pyrrol_Methylase_sf"/>
</dbReference>
<accession>A0ABT9W2T0</accession>
<dbReference type="GO" id="GO:0032259">
    <property type="term" value="P:methylation"/>
    <property type="evidence" value="ECO:0007669"/>
    <property type="project" value="UniProtKB-KW"/>
</dbReference>
<dbReference type="CDD" id="cd11648">
    <property type="entry name" value="RsmI"/>
    <property type="match status" value="1"/>
</dbReference>
<evidence type="ECO:0000256" key="3">
    <source>
        <dbReference type="ARBA" id="ARBA00022603"/>
    </source>
</evidence>
<dbReference type="Gene3D" id="3.40.1010.10">
    <property type="entry name" value="Cobalt-precorrin-4 Transmethylase, Domain 1"/>
    <property type="match status" value="1"/>
</dbReference>
<dbReference type="HAMAP" id="MF_01877">
    <property type="entry name" value="16SrRNA_methyltr_I"/>
    <property type="match status" value="1"/>
</dbReference>
<evidence type="ECO:0000256" key="2">
    <source>
        <dbReference type="ARBA" id="ARBA00022552"/>
    </source>
</evidence>
<name>A0ABT9W2T0_9BACI</name>
<dbReference type="InterPro" id="IPR014777">
    <property type="entry name" value="4pyrrole_Mease_sub1"/>
</dbReference>
<keyword evidence="2 6" id="KW-0698">rRNA processing</keyword>
<evidence type="ECO:0000313" key="8">
    <source>
        <dbReference type="EMBL" id="MDQ0167563.1"/>
    </source>
</evidence>
<evidence type="ECO:0000256" key="5">
    <source>
        <dbReference type="ARBA" id="ARBA00022691"/>
    </source>
</evidence>
<organism evidence="8 9">
    <name type="scientific">Caldalkalibacillus horti</name>
    <dbReference type="NCBI Taxonomy" id="77523"/>
    <lineage>
        <taxon>Bacteria</taxon>
        <taxon>Bacillati</taxon>
        <taxon>Bacillota</taxon>
        <taxon>Bacilli</taxon>
        <taxon>Bacillales</taxon>
        <taxon>Bacillaceae</taxon>
        <taxon>Caldalkalibacillus</taxon>
    </lineage>
</organism>
<dbReference type="Proteomes" id="UP001235840">
    <property type="component" value="Unassembled WGS sequence"/>
</dbReference>
<dbReference type="GO" id="GO:0008168">
    <property type="term" value="F:methyltransferase activity"/>
    <property type="evidence" value="ECO:0007669"/>
    <property type="project" value="UniProtKB-KW"/>
</dbReference>
<feature type="domain" description="Tetrapyrrole methylase" evidence="7">
    <location>
        <begin position="24"/>
        <end position="224"/>
    </location>
</feature>
<keyword evidence="5 6" id="KW-0949">S-adenosyl-L-methionine</keyword>
<comment type="similarity">
    <text evidence="6">Belongs to the methyltransferase superfamily. RsmI family.</text>
</comment>
<comment type="subcellular location">
    <subcellularLocation>
        <location evidence="6">Cytoplasm</location>
    </subcellularLocation>
</comment>
<evidence type="ECO:0000256" key="6">
    <source>
        <dbReference type="HAMAP-Rule" id="MF_01877"/>
    </source>
</evidence>
<dbReference type="InterPro" id="IPR014776">
    <property type="entry name" value="4pyrrole_Mease_sub2"/>
</dbReference>
<gene>
    <name evidence="6" type="primary">rsmI</name>
    <name evidence="8" type="ORF">J2S11_003488</name>
</gene>
<dbReference type="EC" id="2.1.1.198" evidence="6"/>
<dbReference type="SUPFAM" id="SSF53790">
    <property type="entry name" value="Tetrapyrrole methylase"/>
    <property type="match status" value="1"/>
</dbReference>
<keyword evidence="9" id="KW-1185">Reference proteome</keyword>
<reference evidence="8 9" key="1">
    <citation type="submission" date="2023-07" db="EMBL/GenBank/DDBJ databases">
        <title>Genomic Encyclopedia of Type Strains, Phase IV (KMG-IV): sequencing the most valuable type-strain genomes for metagenomic binning, comparative biology and taxonomic classification.</title>
        <authorList>
            <person name="Goeker M."/>
        </authorList>
    </citation>
    <scope>NUCLEOTIDE SEQUENCE [LARGE SCALE GENOMIC DNA]</scope>
    <source>
        <strain evidence="8 9">DSM 12751</strain>
    </source>
</reference>
<keyword evidence="3 6" id="KW-0489">Methyltransferase</keyword>
<sequence length="302" mass="34290">MWSQSSYKKKANDEKQDSMTEQGTLFLVPTPIGNLEDITYRALEILKNVDYIAAEDTRHTKKLLHYFEISKPMISYHEHNKLQSGEKILRDLENGQKVALVTDAGMPGISDPGADIVKEAVRQQINVVSLPGANAALTALVASGVETDQFLFIGFLDRHKKRKIEQLELIKTEPYTLIFYEAPHRIKETVAAIHHVFGDRQVALARELSKKHEEYVRGTTTELAEYVQHHELKGEICLIVTGADPAAIEAEKEALWWESLSVKQHVESYIEKGQSSKEAIKQVAQERNVPKRDVYQSYHVEE</sequence>
<evidence type="ECO:0000259" key="7">
    <source>
        <dbReference type="Pfam" id="PF00590"/>
    </source>
</evidence>
<evidence type="ECO:0000256" key="1">
    <source>
        <dbReference type="ARBA" id="ARBA00022490"/>
    </source>
</evidence>
<dbReference type="Pfam" id="PF00590">
    <property type="entry name" value="TP_methylase"/>
    <property type="match status" value="1"/>
</dbReference>
<dbReference type="RefSeq" id="WP_370875557.1">
    <property type="nucleotide sequence ID" value="NZ_BAAADK010000008.1"/>
</dbReference>
<dbReference type="NCBIfam" id="TIGR00096">
    <property type="entry name" value="16S rRNA (cytidine(1402)-2'-O)-methyltransferase"/>
    <property type="match status" value="1"/>
</dbReference>
<dbReference type="InterPro" id="IPR008189">
    <property type="entry name" value="rRNA_ssu_MeTfrase_I"/>
</dbReference>
<dbReference type="EMBL" id="JAUSTY010000017">
    <property type="protein sequence ID" value="MDQ0167563.1"/>
    <property type="molecule type" value="Genomic_DNA"/>
</dbReference>
<comment type="function">
    <text evidence="6">Catalyzes the 2'-O-methylation of the ribose of cytidine 1402 (C1402) in 16S rRNA.</text>
</comment>
<evidence type="ECO:0000256" key="4">
    <source>
        <dbReference type="ARBA" id="ARBA00022679"/>
    </source>
</evidence>
<dbReference type="PANTHER" id="PTHR46111:SF1">
    <property type="entry name" value="RIBOSOMAL RNA SMALL SUBUNIT METHYLTRANSFERASE I"/>
    <property type="match status" value="1"/>
</dbReference>
<evidence type="ECO:0000313" key="9">
    <source>
        <dbReference type="Proteomes" id="UP001235840"/>
    </source>
</evidence>
<keyword evidence="4 6" id="KW-0808">Transferase</keyword>
<dbReference type="PIRSF" id="PIRSF005917">
    <property type="entry name" value="MTase_YraL"/>
    <property type="match status" value="1"/>
</dbReference>
<protein>
    <recommendedName>
        <fullName evidence="6">Ribosomal RNA small subunit methyltransferase I</fullName>
        <ecNumber evidence="6">2.1.1.198</ecNumber>
    </recommendedName>
    <alternativeName>
        <fullName evidence="6">16S rRNA 2'-O-ribose C1402 methyltransferase</fullName>
    </alternativeName>
    <alternativeName>
        <fullName evidence="6">rRNA (cytidine-2'-O-)-methyltransferase RsmI</fullName>
    </alternativeName>
</protein>
<comment type="caution">
    <text evidence="8">The sequence shown here is derived from an EMBL/GenBank/DDBJ whole genome shotgun (WGS) entry which is preliminary data.</text>
</comment>
<dbReference type="InterPro" id="IPR000878">
    <property type="entry name" value="4pyrrol_Mease"/>
</dbReference>